<dbReference type="VEuPathDB" id="FungiDB:yc1106_01747"/>
<dbReference type="AlphaFoldDB" id="A0A9Q8Z534"/>
<dbReference type="OrthoDB" id="2020070at2759"/>
<feature type="domain" description="LYC1 C-terminal" evidence="1">
    <location>
        <begin position="186"/>
        <end position="402"/>
    </location>
</feature>
<dbReference type="Gene3D" id="3.40.630.30">
    <property type="match status" value="1"/>
</dbReference>
<evidence type="ECO:0000313" key="3">
    <source>
        <dbReference type="Proteomes" id="UP001056012"/>
    </source>
</evidence>
<evidence type="ECO:0000313" key="2">
    <source>
        <dbReference type="EMBL" id="USP74473.1"/>
    </source>
</evidence>
<dbReference type="InterPro" id="IPR053013">
    <property type="entry name" value="LAT"/>
</dbReference>
<accession>A0A9Q8Z534</accession>
<dbReference type="SUPFAM" id="SSF55729">
    <property type="entry name" value="Acyl-CoA N-acyltransferases (Nat)"/>
    <property type="match status" value="1"/>
</dbReference>
<dbReference type="InterPro" id="IPR016181">
    <property type="entry name" value="Acyl_CoA_acyltransferase"/>
</dbReference>
<reference evidence="2" key="1">
    <citation type="submission" date="2021-12" db="EMBL/GenBank/DDBJ databases">
        <title>Curvularia clavata genome.</title>
        <authorList>
            <person name="Cao Y."/>
        </authorList>
    </citation>
    <scope>NUCLEOTIDE SEQUENCE</scope>
    <source>
        <strain evidence="2">Yc1106</strain>
    </source>
</reference>
<evidence type="ECO:0000259" key="1">
    <source>
        <dbReference type="Pfam" id="PF22998"/>
    </source>
</evidence>
<dbReference type="EMBL" id="CP089274">
    <property type="protein sequence ID" value="USP74473.1"/>
    <property type="molecule type" value="Genomic_DNA"/>
</dbReference>
<organism evidence="2 3">
    <name type="scientific">Curvularia clavata</name>
    <dbReference type="NCBI Taxonomy" id="95742"/>
    <lineage>
        <taxon>Eukaryota</taxon>
        <taxon>Fungi</taxon>
        <taxon>Dikarya</taxon>
        <taxon>Ascomycota</taxon>
        <taxon>Pezizomycotina</taxon>
        <taxon>Dothideomycetes</taxon>
        <taxon>Pleosporomycetidae</taxon>
        <taxon>Pleosporales</taxon>
        <taxon>Pleosporineae</taxon>
        <taxon>Pleosporaceae</taxon>
        <taxon>Curvularia</taxon>
    </lineage>
</organism>
<keyword evidence="3" id="KW-1185">Reference proteome</keyword>
<protein>
    <recommendedName>
        <fullName evidence="1">LYC1 C-terminal domain-containing protein</fullName>
    </recommendedName>
</protein>
<proteinExistence type="predicted"/>
<dbReference type="Proteomes" id="UP001056012">
    <property type="component" value="Chromosome 1"/>
</dbReference>
<name>A0A9Q8Z534_CURCL</name>
<dbReference type="InterPro" id="IPR055100">
    <property type="entry name" value="GNAT_LYC1-like"/>
</dbReference>
<dbReference type="PANTHER" id="PTHR34815">
    <property type="entry name" value="LYSINE ACETYLTRANSFERASE"/>
    <property type="match status" value="1"/>
</dbReference>
<dbReference type="PANTHER" id="PTHR34815:SF4">
    <property type="entry name" value="N-ACETYLTRANSFERASE DOMAIN-CONTAINING PROTEIN"/>
    <property type="match status" value="1"/>
</dbReference>
<gene>
    <name evidence="2" type="ORF">yc1106_01747</name>
</gene>
<sequence>MAITDNLPKGDSPSLALVHPTEAEKLMQFTLNAAEWRGALKLPAYLRREQVLAETEMTRNGGISYWILVDTSLPNNPLDPQSGTRLPLASCETYRKKALVWQDGKVKEVICHGIGSVFCANHLRKRGYAQRMMTELGNILRTYQTEEAGTECLFSVLYSDIGKKFYNSFGWEPFSSSHVSIAGKVSHDTSSLPTARPLYAQDLPELCDIDVASVRRNLESRPKGSNTAVALIPNIETVRWHHAREEFVGNELLGKMPQIKGAIVGAEKGKRVWCYWTRMWYNQDPAEAKGNTLHILRLVIEDGGWEGTSSHGNGAAQDHSHDAAIAALMAMAQREAEEWKMENVEMWAPTPAALEAAKRLDPNAKHVDRDVESIASLRWFPEHEGPVADKIDWMENEKYAWC</sequence>
<dbReference type="Pfam" id="PF22998">
    <property type="entry name" value="GNAT_LYC1-like"/>
    <property type="match status" value="1"/>
</dbReference>